<dbReference type="Proteomes" id="UP001139451">
    <property type="component" value="Unassembled WGS sequence"/>
</dbReference>
<name>A0A9X2KNJ4_9SPHN</name>
<comment type="caution">
    <text evidence="2">The sequence shown here is derived from an EMBL/GenBank/DDBJ whole genome shotgun (WGS) entry which is preliminary data.</text>
</comment>
<evidence type="ECO:0000313" key="2">
    <source>
        <dbReference type="EMBL" id="MCP3732925.1"/>
    </source>
</evidence>
<gene>
    <name evidence="2" type="ORF">M9978_21135</name>
</gene>
<feature type="compositionally biased region" description="Basic and acidic residues" evidence="1">
    <location>
        <begin position="1"/>
        <end position="10"/>
    </location>
</feature>
<reference evidence="2" key="1">
    <citation type="submission" date="2022-05" db="EMBL/GenBank/DDBJ databases">
        <title>Sphingomonas sp. strain MG17 Genome sequencing and assembly.</title>
        <authorList>
            <person name="Kim I."/>
        </authorList>
    </citation>
    <scope>NUCLEOTIDE SEQUENCE</scope>
    <source>
        <strain evidence="2">MG17</strain>
    </source>
</reference>
<dbReference type="AlphaFoldDB" id="A0A9X2KNJ4"/>
<evidence type="ECO:0000313" key="3">
    <source>
        <dbReference type="Proteomes" id="UP001139451"/>
    </source>
</evidence>
<sequence>MHRVESRSHWTDSTIQDEAYARTDSANAEESRRQLTEQAGVRAKIDADLAAARGRSTAMAQPSASGNRSSATATTARAGIIVKDDRADLAREAAEKRQREADYAAQARAQAALDVENARVKAESEAKARNFKPVDPCKVKGCAKPE</sequence>
<feature type="region of interest" description="Disordered" evidence="1">
    <location>
        <begin position="1"/>
        <end position="79"/>
    </location>
</feature>
<feature type="compositionally biased region" description="Low complexity" evidence="1">
    <location>
        <begin position="63"/>
        <end position="79"/>
    </location>
</feature>
<proteinExistence type="predicted"/>
<evidence type="ECO:0000256" key="1">
    <source>
        <dbReference type="SAM" id="MobiDB-lite"/>
    </source>
</evidence>
<organism evidence="2 3">
    <name type="scientific">Sphingomonas tagetis</name>
    <dbReference type="NCBI Taxonomy" id="2949092"/>
    <lineage>
        <taxon>Bacteria</taxon>
        <taxon>Pseudomonadati</taxon>
        <taxon>Pseudomonadota</taxon>
        <taxon>Alphaproteobacteria</taxon>
        <taxon>Sphingomonadales</taxon>
        <taxon>Sphingomonadaceae</taxon>
        <taxon>Sphingomonas</taxon>
    </lineage>
</organism>
<dbReference type="EMBL" id="JAMLDX010000026">
    <property type="protein sequence ID" value="MCP3732925.1"/>
    <property type="molecule type" value="Genomic_DNA"/>
</dbReference>
<protein>
    <submittedName>
        <fullName evidence="2">Uncharacterized protein</fullName>
    </submittedName>
</protein>
<keyword evidence="3" id="KW-1185">Reference proteome</keyword>
<accession>A0A9X2KNJ4</accession>
<dbReference type="RefSeq" id="WP_254296873.1">
    <property type="nucleotide sequence ID" value="NZ_JAMLDX010000026.1"/>
</dbReference>